<gene>
    <name evidence="1" type="ORF">OL599_22435</name>
</gene>
<accession>A0AA41YR56</accession>
<dbReference type="Proteomes" id="UP001165679">
    <property type="component" value="Unassembled WGS sequence"/>
</dbReference>
<name>A0AA41YR56_9PROT</name>
<dbReference type="EMBL" id="JAPDNT010000035">
    <property type="protein sequence ID" value="MCW3477330.1"/>
    <property type="molecule type" value="Genomic_DNA"/>
</dbReference>
<dbReference type="PROSITE" id="PS51257">
    <property type="entry name" value="PROKAR_LIPOPROTEIN"/>
    <property type="match status" value="1"/>
</dbReference>
<organism evidence="1 2">
    <name type="scientific">Limobrevibacterium gyesilva</name>
    <dbReference type="NCBI Taxonomy" id="2991712"/>
    <lineage>
        <taxon>Bacteria</taxon>
        <taxon>Pseudomonadati</taxon>
        <taxon>Pseudomonadota</taxon>
        <taxon>Alphaproteobacteria</taxon>
        <taxon>Acetobacterales</taxon>
        <taxon>Acetobacteraceae</taxon>
        <taxon>Limobrevibacterium</taxon>
    </lineage>
</organism>
<keyword evidence="2" id="KW-1185">Reference proteome</keyword>
<evidence type="ECO:0008006" key="3">
    <source>
        <dbReference type="Google" id="ProtNLM"/>
    </source>
</evidence>
<dbReference type="AlphaFoldDB" id="A0AA41YR56"/>
<reference evidence="1" key="1">
    <citation type="submission" date="2022-09" db="EMBL/GenBank/DDBJ databases">
        <title>Rhodovastum sp. nov. RN2-1 isolated from soil in Seongnam, South Korea.</title>
        <authorList>
            <person name="Le N.T."/>
        </authorList>
    </citation>
    <scope>NUCLEOTIDE SEQUENCE</scope>
    <source>
        <strain evidence="1">RN2-1</strain>
    </source>
</reference>
<reference evidence="1" key="2">
    <citation type="submission" date="2022-10" db="EMBL/GenBank/DDBJ databases">
        <authorList>
            <person name="Trinh H.N."/>
        </authorList>
    </citation>
    <scope>NUCLEOTIDE SEQUENCE</scope>
    <source>
        <strain evidence="1">RN2-1</strain>
    </source>
</reference>
<protein>
    <recommendedName>
        <fullName evidence="3">Lipoprotein</fullName>
    </recommendedName>
</protein>
<evidence type="ECO:0000313" key="1">
    <source>
        <dbReference type="EMBL" id="MCW3477330.1"/>
    </source>
</evidence>
<sequence>MRVLLAMFLAVGLVGCKDSPPPAPPVAAFVPPKPVPPAQNAPVCVRPPEKVAFDLSGLKSQLMVTAISCKAEDKYNAFVNRFRPDLVSGEKSLTGFFGRAYGRRAQQEHDDYITQLANAQSQLGIKSGTAFCEANLGMFDEVMALKSSAELPAFAAAKPIQQSMAVQECTNAPAPAAKPAATKKK</sequence>
<evidence type="ECO:0000313" key="2">
    <source>
        <dbReference type="Proteomes" id="UP001165679"/>
    </source>
</evidence>
<comment type="caution">
    <text evidence="1">The sequence shown here is derived from an EMBL/GenBank/DDBJ whole genome shotgun (WGS) entry which is preliminary data.</text>
</comment>
<dbReference type="RefSeq" id="WP_264716272.1">
    <property type="nucleotide sequence ID" value="NZ_JAPDNT010000035.1"/>
</dbReference>
<proteinExistence type="predicted"/>